<comment type="caution">
    <text evidence="2">The sequence shown here is derived from an EMBL/GenBank/DDBJ whole genome shotgun (WGS) entry which is preliminary data.</text>
</comment>
<accession>A0ABQ4IRN4</accession>
<evidence type="ECO:0000256" key="1">
    <source>
        <dbReference type="SAM" id="MobiDB-lite"/>
    </source>
</evidence>
<sequence>MKPTVSDGPPDPGSAHCLDELIDCLRALKLWAGDPSYDTITRRVNERRRSDGRPVDELARRGTVVDCFKTGRRRINAGPSGGADPAEGPGRVDRGAGPGRSRCDRTRRAGLCAGRDGRGR</sequence>
<proteinExistence type="predicted"/>
<dbReference type="EMBL" id="BOPB01000005">
    <property type="protein sequence ID" value="GIJ20588.1"/>
    <property type="molecule type" value="Genomic_DNA"/>
</dbReference>
<dbReference type="Proteomes" id="UP000643165">
    <property type="component" value="Unassembled WGS sequence"/>
</dbReference>
<reference evidence="2 3" key="1">
    <citation type="submission" date="2021-01" db="EMBL/GenBank/DDBJ databases">
        <title>Whole genome shotgun sequence of Verrucosispora lutea NBRC 106530.</title>
        <authorList>
            <person name="Komaki H."/>
            <person name="Tamura T."/>
        </authorList>
    </citation>
    <scope>NUCLEOTIDE SEQUENCE [LARGE SCALE GENOMIC DNA]</scope>
    <source>
        <strain evidence="2 3">NBRC 106530</strain>
    </source>
</reference>
<protein>
    <submittedName>
        <fullName evidence="2">Uncharacterized protein</fullName>
    </submittedName>
</protein>
<organism evidence="2 3">
    <name type="scientific">Micromonospora lutea</name>
    <dbReference type="NCBI Taxonomy" id="419825"/>
    <lineage>
        <taxon>Bacteria</taxon>
        <taxon>Bacillati</taxon>
        <taxon>Actinomycetota</taxon>
        <taxon>Actinomycetes</taxon>
        <taxon>Micromonosporales</taxon>
        <taxon>Micromonosporaceae</taxon>
        <taxon>Micromonospora</taxon>
    </lineage>
</organism>
<gene>
    <name evidence="2" type="ORF">Vlu01_12120</name>
</gene>
<keyword evidence="3" id="KW-1185">Reference proteome</keyword>
<evidence type="ECO:0000313" key="3">
    <source>
        <dbReference type="Proteomes" id="UP000643165"/>
    </source>
</evidence>
<evidence type="ECO:0000313" key="2">
    <source>
        <dbReference type="EMBL" id="GIJ20588.1"/>
    </source>
</evidence>
<name>A0ABQ4IRN4_9ACTN</name>
<feature type="region of interest" description="Disordered" evidence="1">
    <location>
        <begin position="72"/>
        <end position="120"/>
    </location>
</feature>